<organism evidence="1 2">
    <name type="scientific">Fraxinus pennsylvanica</name>
    <dbReference type="NCBI Taxonomy" id="56036"/>
    <lineage>
        <taxon>Eukaryota</taxon>
        <taxon>Viridiplantae</taxon>
        <taxon>Streptophyta</taxon>
        <taxon>Embryophyta</taxon>
        <taxon>Tracheophyta</taxon>
        <taxon>Spermatophyta</taxon>
        <taxon>Magnoliopsida</taxon>
        <taxon>eudicotyledons</taxon>
        <taxon>Gunneridae</taxon>
        <taxon>Pentapetalae</taxon>
        <taxon>asterids</taxon>
        <taxon>lamiids</taxon>
        <taxon>Lamiales</taxon>
        <taxon>Oleaceae</taxon>
        <taxon>Oleeae</taxon>
        <taxon>Fraxinus</taxon>
    </lineage>
</organism>
<dbReference type="PANTHER" id="PTHR13366:SF0">
    <property type="entry name" value="HEAT REPEAT-CONTAINING PROTEIN 6"/>
    <property type="match status" value="1"/>
</dbReference>
<sequence length="188" mass="21110">MKCSPYYGRSYYDVLQGVEHILENFSRDQISAPSNFKYLIALEKQLTSTMLHMLGLASRTDHQAVQDFLVKKASFLVEWLKGLCSSLEETSSSAEETTSVASVNLKKDVISITVRSLIEVYEISNHNSVAQRSTVEHEVSTFLGLTGFTVFFKTFASGYTCGVSWINGGIKWSLHDEAVSWNFGYTYD</sequence>
<dbReference type="EMBL" id="OU503057">
    <property type="protein sequence ID" value="CAI9786718.1"/>
    <property type="molecule type" value="Genomic_DNA"/>
</dbReference>
<evidence type="ECO:0000313" key="2">
    <source>
        <dbReference type="Proteomes" id="UP000834106"/>
    </source>
</evidence>
<protein>
    <submittedName>
        <fullName evidence="1">Uncharacterized protein</fullName>
    </submittedName>
</protein>
<dbReference type="AlphaFoldDB" id="A0AAD2EES7"/>
<proteinExistence type="predicted"/>
<reference evidence="1" key="1">
    <citation type="submission" date="2023-05" db="EMBL/GenBank/DDBJ databases">
        <authorList>
            <person name="Huff M."/>
        </authorList>
    </citation>
    <scope>NUCLEOTIDE SEQUENCE</scope>
</reference>
<dbReference type="Proteomes" id="UP000834106">
    <property type="component" value="Chromosome 22"/>
</dbReference>
<dbReference type="InterPro" id="IPR052107">
    <property type="entry name" value="HEAT6"/>
</dbReference>
<evidence type="ECO:0000313" key="1">
    <source>
        <dbReference type="EMBL" id="CAI9786718.1"/>
    </source>
</evidence>
<dbReference type="PANTHER" id="PTHR13366">
    <property type="entry name" value="MALARIA ANTIGEN-RELATED"/>
    <property type="match status" value="1"/>
</dbReference>
<name>A0AAD2EES7_9LAMI</name>
<keyword evidence="2" id="KW-1185">Reference proteome</keyword>
<accession>A0AAD2EES7</accession>
<gene>
    <name evidence="1" type="ORF">FPE_LOCUS34148</name>
</gene>